<dbReference type="AlphaFoldDB" id="A0AA39YRH9"/>
<evidence type="ECO:0000313" key="1">
    <source>
        <dbReference type="EMBL" id="KAK0657314.1"/>
    </source>
</evidence>
<protein>
    <submittedName>
        <fullName evidence="1">Uncharacterized protein</fullName>
    </submittedName>
</protein>
<name>A0AA39YRH9_9PEZI</name>
<sequence length="226" mass="25131">MEPFQENLLSLSFRQREPWVSIAEKLLHSTNTQWTEADLEDHDIASTRTLPQLGITQSYRFILLSQLDTGNPTTANRIEQLYLHGRGRNAAIIFLVDEDESEGAMQAFMKLQTEMIEGTLPSLPIISITHPDSLPTALNTFLTSAETSQTTPSWPLEVTRDLLPHCTVNNTLSPETITALTASTPSLKSLLEDLSTPEGQVTLTNTIPRNDATALLSFWTHEFVLA</sequence>
<keyword evidence="2" id="KW-1185">Reference proteome</keyword>
<organism evidence="1 2">
    <name type="scientific">Cercophora newfieldiana</name>
    <dbReference type="NCBI Taxonomy" id="92897"/>
    <lineage>
        <taxon>Eukaryota</taxon>
        <taxon>Fungi</taxon>
        <taxon>Dikarya</taxon>
        <taxon>Ascomycota</taxon>
        <taxon>Pezizomycotina</taxon>
        <taxon>Sordariomycetes</taxon>
        <taxon>Sordariomycetidae</taxon>
        <taxon>Sordariales</taxon>
        <taxon>Lasiosphaeriaceae</taxon>
        <taxon>Cercophora</taxon>
    </lineage>
</organism>
<gene>
    <name evidence="1" type="ORF">B0T16DRAFT_401425</name>
</gene>
<dbReference type="Proteomes" id="UP001174936">
    <property type="component" value="Unassembled WGS sequence"/>
</dbReference>
<accession>A0AA39YRH9</accession>
<evidence type="ECO:0000313" key="2">
    <source>
        <dbReference type="Proteomes" id="UP001174936"/>
    </source>
</evidence>
<proteinExistence type="predicted"/>
<dbReference type="EMBL" id="JAULSV010000001">
    <property type="protein sequence ID" value="KAK0657314.1"/>
    <property type="molecule type" value="Genomic_DNA"/>
</dbReference>
<comment type="caution">
    <text evidence="1">The sequence shown here is derived from an EMBL/GenBank/DDBJ whole genome shotgun (WGS) entry which is preliminary data.</text>
</comment>
<reference evidence="1" key="1">
    <citation type="submission" date="2023-06" db="EMBL/GenBank/DDBJ databases">
        <title>Genome-scale phylogeny and comparative genomics of the fungal order Sordariales.</title>
        <authorList>
            <consortium name="Lawrence Berkeley National Laboratory"/>
            <person name="Hensen N."/>
            <person name="Bonometti L."/>
            <person name="Westerberg I."/>
            <person name="Brannstrom I.O."/>
            <person name="Guillou S."/>
            <person name="Cros-Aarteil S."/>
            <person name="Calhoun S."/>
            <person name="Haridas S."/>
            <person name="Kuo A."/>
            <person name="Mondo S."/>
            <person name="Pangilinan J."/>
            <person name="Riley R."/>
            <person name="Labutti K."/>
            <person name="Andreopoulos B."/>
            <person name="Lipzen A."/>
            <person name="Chen C."/>
            <person name="Yanf M."/>
            <person name="Daum C."/>
            <person name="Ng V."/>
            <person name="Clum A."/>
            <person name="Steindorff A."/>
            <person name="Ohm R."/>
            <person name="Martin F."/>
            <person name="Silar P."/>
            <person name="Natvig D."/>
            <person name="Lalanne C."/>
            <person name="Gautier V."/>
            <person name="Ament-Velasquez S.L."/>
            <person name="Kruys A."/>
            <person name="Hutchinson M.I."/>
            <person name="Powell A.J."/>
            <person name="Barry K."/>
            <person name="Miller A.N."/>
            <person name="Grigoriev I.V."/>
            <person name="Debuchy R."/>
            <person name="Gladieux P."/>
            <person name="Thoren M.H."/>
            <person name="Johannesson H."/>
        </authorList>
    </citation>
    <scope>NUCLEOTIDE SEQUENCE</scope>
    <source>
        <strain evidence="1">SMH2532-1</strain>
    </source>
</reference>